<dbReference type="RefSeq" id="WP_301244149.1">
    <property type="nucleotide sequence ID" value="NZ_JAROCC010000009.1"/>
</dbReference>
<comment type="caution">
    <text evidence="1">The sequence shown here is derived from an EMBL/GenBank/DDBJ whole genome shotgun (WGS) entry which is preliminary data.</text>
</comment>
<proteinExistence type="predicted"/>
<accession>A0ABT8JT99</accession>
<sequence length="59" mass="6668">MKKVIFCISRGREMVWMEAYEKAGEFDKAAQMRVAFVADLAAEGMSKEDIEGFVDNFGL</sequence>
<evidence type="ECO:0000313" key="2">
    <source>
        <dbReference type="Proteomes" id="UP001175097"/>
    </source>
</evidence>
<organism evidence="1 2">
    <name type="scientific">Sporosarcina highlanderae</name>
    <dbReference type="NCBI Taxonomy" id="3035916"/>
    <lineage>
        <taxon>Bacteria</taxon>
        <taxon>Bacillati</taxon>
        <taxon>Bacillota</taxon>
        <taxon>Bacilli</taxon>
        <taxon>Bacillales</taxon>
        <taxon>Caryophanaceae</taxon>
        <taxon>Sporosarcina</taxon>
    </lineage>
</organism>
<name>A0ABT8JT99_9BACL</name>
<keyword evidence="2" id="KW-1185">Reference proteome</keyword>
<dbReference type="EMBL" id="JAROCC010000009">
    <property type="protein sequence ID" value="MDN4608217.1"/>
    <property type="molecule type" value="Genomic_DNA"/>
</dbReference>
<protein>
    <submittedName>
        <fullName evidence="1">Uncharacterized protein</fullName>
    </submittedName>
</protein>
<reference evidence="1" key="1">
    <citation type="submission" date="2023-03" db="EMBL/GenBank/DDBJ databases">
        <title>MT1 and MT2 Draft Genomes of Novel Species.</title>
        <authorList>
            <person name="Venkateswaran K."/>
        </authorList>
    </citation>
    <scope>NUCLEOTIDE SEQUENCE</scope>
    <source>
        <strain evidence="1">F6_3S_P_2</strain>
    </source>
</reference>
<gene>
    <name evidence="1" type="ORF">P5G49_12140</name>
</gene>
<evidence type="ECO:0000313" key="1">
    <source>
        <dbReference type="EMBL" id="MDN4608217.1"/>
    </source>
</evidence>
<dbReference type="Proteomes" id="UP001175097">
    <property type="component" value="Unassembled WGS sequence"/>
</dbReference>